<dbReference type="PANTHER" id="PTHR21310">
    <property type="entry name" value="AMINOGLYCOSIDE PHOSPHOTRANSFERASE-RELATED-RELATED"/>
    <property type="match status" value="1"/>
</dbReference>
<protein>
    <submittedName>
        <fullName evidence="2">Phosphotransferase family protein</fullName>
    </submittedName>
</protein>
<dbReference type="Pfam" id="PF01636">
    <property type="entry name" value="APH"/>
    <property type="match status" value="1"/>
</dbReference>
<dbReference type="CDD" id="cd05154">
    <property type="entry name" value="ACAD10_11_N-like"/>
    <property type="match status" value="1"/>
</dbReference>
<dbReference type="InterPro" id="IPR011009">
    <property type="entry name" value="Kinase-like_dom_sf"/>
</dbReference>
<reference evidence="2 3" key="1">
    <citation type="submission" date="2020-07" db="EMBL/GenBank/DDBJ databases">
        <title>Genome of Haloechinothrix sp.</title>
        <authorList>
            <person name="Tang S.-K."/>
            <person name="Yang L."/>
            <person name="Zhu W.-Y."/>
        </authorList>
    </citation>
    <scope>NUCLEOTIDE SEQUENCE [LARGE SCALE GENOMIC DNA]</scope>
    <source>
        <strain evidence="2 3">YIM 98757</strain>
    </source>
</reference>
<dbReference type="Gene3D" id="3.30.200.20">
    <property type="entry name" value="Phosphorylase Kinase, domain 1"/>
    <property type="match status" value="1"/>
</dbReference>
<dbReference type="EMBL" id="JACCKD010000005">
    <property type="protein sequence ID" value="MBA0126972.1"/>
    <property type="molecule type" value="Genomic_DNA"/>
</dbReference>
<name>A0A838ACJ1_9PSEU</name>
<evidence type="ECO:0000313" key="2">
    <source>
        <dbReference type="EMBL" id="MBA0126972.1"/>
    </source>
</evidence>
<dbReference type="PANTHER" id="PTHR21310:SF40">
    <property type="entry name" value="AMINOGLYCOSIDE PHOSPHOTRANSFERASE DOMAIN-CONTAINING PROTEIN-RELATED"/>
    <property type="match status" value="1"/>
</dbReference>
<proteinExistence type="predicted"/>
<sequence>MPERIERPRTSTRDYAVLRTNLESWLATKLPAGSEPAISGLEVPPGNGMSSETVTFDLTMSEGGGRRTSLSCVARMAPLDSAMPVFPRYELDRQFRVMRLVGERTGVPVPRALWFEAEPDALGSPLFVMEHVDGAVPADVMPYNFEGWLLDAAPADRQRLQAATVEVLAGVHSLTPANADLAFLEFDRAGPTALHRHVAELRAYYEWVARQCRHPLIERGFTWLDRHWPEPVGEPVLVWGDARIGNILYRDFRPVGVLDWEMAAVGPRELDLGWLIYHHRFFEELAGMAGLDGMPGFLTASDVTDTYEALTGHTVTDLGFYIVYAALRSAVVMARVAHRQAYFGEREFPDDPDDVFYNRPGLEAMLAGGPGDAAG</sequence>
<dbReference type="Proteomes" id="UP000582974">
    <property type="component" value="Unassembled WGS sequence"/>
</dbReference>
<dbReference type="InterPro" id="IPR002575">
    <property type="entry name" value="Aminoglycoside_PTrfase"/>
</dbReference>
<organism evidence="2 3">
    <name type="scientific">Haloechinothrix aidingensis</name>
    <dbReference type="NCBI Taxonomy" id="2752311"/>
    <lineage>
        <taxon>Bacteria</taxon>
        <taxon>Bacillati</taxon>
        <taxon>Actinomycetota</taxon>
        <taxon>Actinomycetes</taxon>
        <taxon>Pseudonocardiales</taxon>
        <taxon>Pseudonocardiaceae</taxon>
        <taxon>Haloechinothrix</taxon>
    </lineage>
</organism>
<comment type="caution">
    <text evidence="2">The sequence shown here is derived from an EMBL/GenBank/DDBJ whole genome shotgun (WGS) entry which is preliminary data.</text>
</comment>
<keyword evidence="3" id="KW-1185">Reference proteome</keyword>
<dbReference type="AlphaFoldDB" id="A0A838ACJ1"/>
<dbReference type="InterPro" id="IPR041726">
    <property type="entry name" value="ACAD10_11_N"/>
</dbReference>
<gene>
    <name evidence="2" type="ORF">H0B56_15590</name>
</gene>
<dbReference type="GO" id="GO:0016740">
    <property type="term" value="F:transferase activity"/>
    <property type="evidence" value="ECO:0007669"/>
    <property type="project" value="UniProtKB-KW"/>
</dbReference>
<dbReference type="SUPFAM" id="SSF56112">
    <property type="entry name" value="Protein kinase-like (PK-like)"/>
    <property type="match status" value="1"/>
</dbReference>
<accession>A0A838ACJ1</accession>
<evidence type="ECO:0000313" key="3">
    <source>
        <dbReference type="Proteomes" id="UP000582974"/>
    </source>
</evidence>
<keyword evidence="2" id="KW-0808">Transferase</keyword>
<feature type="domain" description="Aminoglycoside phosphotransferase" evidence="1">
    <location>
        <begin position="90"/>
        <end position="282"/>
    </location>
</feature>
<dbReference type="RefSeq" id="WP_180893786.1">
    <property type="nucleotide sequence ID" value="NZ_JACCKD010000005.1"/>
</dbReference>
<dbReference type="Gene3D" id="3.90.1200.10">
    <property type="match status" value="1"/>
</dbReference>
<dbReference type="InterPro" id="IPR051678">
    <property type="entry name" value="AGP_Transferase"/>
</dbReference>
<evidence type="ECO:0000259" key="1">
    <source>
        <dbReference type="Pfam" id="PF01636"/>
    </source>
</evidence>